<proteinExistence type="predicted"/>
<evidence type="ECO:0000313" key="3">
    <source>
        <dbReference type="Proteomes" id="UP001229313"/>
    </source>
</evidence>
<keyword evidence="3" id="KW-1185">Reference proteome</keyword>
<feature type="transmembrane region" description="Helical" evidence="1">
    <location>
        <begin position="110"/>
        <end position="129"/>
    </location>
</feature>
<keyword evidence="1" id="KW-0472">Membrane</keyword>
<sequence length="238" mass="26422">MPAARRGWRRIERGVITAPTRRSAAIARARWRMTQDRIAPDLIAPDSAAPDGAATAPALVAGDAQALDARERDFLRAKQSSEAPRVLWSCVALGVVCFVPAIVFDPDFRNVWAIAGISAAIGFMALLAWSESLDQSNLRDDLAAGIKLWREGVLTGVMERDDGESWPPIYCLYIALDGDDPELPTRFSVPWHCYEAVRTDRRVRIAYAPKALRLLNLIDGDYQYVAVLRQFDEHPPPP</sequence>
<name>A0ABY9P7S1_9GAMM</name>
<accession>A0ABY9P7S1</accession>
<evidence type="ECO:0000256" key="1">
    <source>
        <dbReference type="SAM" id="Phobius"/>
    </source>
</evidence>
<keyword evidence="1" id="KW-1133">Transmembrane helix</keyword>
<reference evidence="2 3" key="1">
    <citation type="submission" date="2023-08" db="EMBL/GenBank/DDBJ databases">
        <title>The whole genome sequence of Lysobacter yananisis.</title>
        <authorList>
            <person name="Sun H."/>
        </authorList>
    </citation>
    <scope>NUCLEOTIDE SEQUENCE [LARGE SCALE GENOMIC DNA]</scope>
    <source>
        <strain evidence="2 3">SNNU513</strain>
    </source>
</reference>
<dbReference type="RefSeq" id="WP_309151957.1">
    <property type="nucleotide sequence ID" value="NZ_CP133568.1"/>
</dbReference>
<dbReference type="EMBL" id="CP133568">
    <property type="protein sequence ID" value="WMT03113.1"/>
    <property type="molecule type" value="Genomic_DNA"/>
</dbReference>
<dbReference type="Proteomes" id="UP001229313">
    <property type="component" value="Chromosome"/>
</dbReference>
<evidence type="ECO:0008006" key="4">
    <source>
        <dbReference type="Google" id="ProtNLM"/>
    </source>
</evidence>
<gene>
    <name evidence="2" type="ORF">RDV84_24680</name>
</gene>
<feature type="transmembrane region" description="Helical" evidence="1">
    <location>
        <begin position="86"/>
        <end position="104"/>
    </location>
</feature>
<protein>
    <recommendedName>
        <fullName evidence="4">DUF3592 domain-containing protein</fullName>
    </recommendedName>
</protein>
<organism evidence="2 3">
    <name type="scientific">Lysobacter yananisis</name>
    <dbReference type="NCBI Taxonomy" id="1003114"/>
    <lineage>
        <taxon>Bacteria</taxon>
        <taxon>Pseudomonadati</taxon>
        <taxon>Pseudomonadota</taxon>
        <taxon>Gammaproteobacteria</taxon>
        <taxon>Lysobacterales</taxon>
        <taxon>Lysobacteraceae</taxon>
        <taxon>Lysobacter</taxon>
    </lineage>
</organism>
<keyword evidence="1" id="KW-0812">Transmembrane</keyword>
<evidence type="ECO:0000313" key="2">
    <source>
        <dbReference type="EMBL" id="WMT03113.1"/>
    </source>
</evidence>